<dbReference type="GO" id="GO:0043023">
    <property type="term" value="F:ribosomal large subunit binding"/>
    <property type="evidence" value="ECO:0007669"/>
    <property type="project" value="TreeGrafter"/>
</dbReference>
<reference evidence="3" key="2">
    <citation type="journal article" date="2021" name="PeerJ">
        <title>Extensive microbial diversity within the chicken gut microbiome revealed by metagenomics and culture.</title>
        <authorList>
            <person name="Gilroy R."/>
            <person name="Ravi A."/>
            <person name="Getino M."/>
            <person name="Pursley I."/>
            <person name="Horton D.L."/>
            <person name="Alikhan N.F."/>
            <person name="Baker D."/>
            <person name="Gharbi K."/>
            <person name="Hall N."/>
            <person name="Watson M."/>
            <person name="Adriaenssens E.M."/>
            <person name="Foster-Nyarko E."/>
            <person name="Jarju S."/>
            <person name="Secka A."/>
            <person name="Antonio M."/>
            <person name="Oren A."/>
            <person name="Chaudhuri R.R."/>
            <person name="La Ragione R."/>
            <person name="Hildebrand F."/>
            <person name="Pallen M.J."/>
        </authorList>
    </citation>
    <scope>NUCLEOTIDE SEQUENCE</scope>
    <source>
        <strain evidence="3">ChiBcolR7-354</strain>
    </source>
</reference>
<dbReference type="PANTHER" id="PTHR21043">
    <property type="entry name" value="IOJAP SUPERFAMILY ORTHOLOG"/>
    <property type="match status" value="1"/>
</dbReference>
<name>A0A9D1CTV1_9FIRM</name>
<dbReference type="GO" id="GO:0042256">
    <property type="term" value="P:cytosolic ribosome assembly"/>
    <property type="evidence" value="ECO:0007669"/>
    <property type="project" value="UniProtKB-UniRule"/>
</dbReference>
<accession>A0A9D1CTV1</accession>
<protein>
    <recommendedName>
        <fullName evidence="2">Ribosomal silencing factor RsfS</fullName>
    </recommendedName>
</protein>
<dbReference type="InterPro" id="IPR043519">
    <property type="entry name" value="NT_sf"/>
</dbReference>
<dbReference type="SUPFAM" id="SSF81301">
    <property type="entry name" value="Nucleotidyltransferase"/>
    <property type="match status" value="1"/>
</dbReference>
<dbReference type="GO" id="GO:0090071">
    <property type="term" value="P:negative regulation of ribosome biogenesis"/>
    <property type="evidence" value="ECO:0007669"/>
    <property type="project" value="UniProtKB-UniRule"/>
</dbReference>
<keyword evidence="2" id="KW-0678">Repressor</keyword>
<dbReference type="GO" id="GO:0017148">
    <property type="term" value="P:negative regulation of translation"/>
    <property type="evidence" value="ECO:0007669"/>
    <property type="project" value="UniProtKB-UniRule"/>
</dbReference>
<dbReference type="EMBL" id="DVGA01000105">
    <property type="protein sequence ID" value="HIQ79459.1"/>
    <property type="molecule type" value="Genomic_DNA"/>
</dbReference>
<comment type="subunit">
    <text evidence="2">Interacts with ribosomal protein uL14 (rplN).</text>
</comment>
<proteinExistence type="inferred from homology"/>
<evidence type="ECO:0000313" key="4">
    <source>
        <dbReference type="Proteomes" id="UP000824262"/>
    </source>
</evidence>
<gene>
    <name evidence="2 3" type="primary">rsfS</name>
    <name evidence="3" type="ORF">IAB77_09425</name>
</gene>
<reference evidence="3" key="1">
    <citation type="submission" date="2020-10" db="EMBL/GenBank/DDBJ databases">
        <authorList>
            <person name="Gilroy R."/>
        </authorList>
    </citation>
    <scope>NUCLEOTIDE SEQUENCE</scope>
    <source>
        <strain evidence="3">ChiBcolR7-354</strain>
    </source>
</reference>
<dbReference type="HAMAP" id="MF_01477">
    <property type="entry name" value="Iojap_RsfS"/>
    <property type="match status" value="1"/>
</dbReference>
<evidence type="ECO:0000313" key="3">
    <source>
        <dbReference type="EMBL" id="HIQ79459.1"/>
    </source>
</evidence>
<dbReference type="Proteomes" id="UP000824262">
    <property type="component" value="Unassembled WGS sequence"/>
</dbReference>
<dbReference type="PANTHER" id="PTHR21043:SF0">
    <property type="entry name" value="MITOCHONDRIAL ASSEMBLY OF RIBOSOMAL LARGE SUBUNIT PROTEIN 1"/>
    <property type="match status" value="1"/>
</dbReference>
<keyword evidence="2" id="KW-0810">Translation regulation</keyword>
<dbReference type="Pfam" id="PF02410">
    <property type="entry name" value="RsfS"/>
    <property type="match status" value="1"/>
</dbReference>
<comment type="subcellular location">
    <subcellularLocation>
        <location evidence="2">Cytoplasm</location>
    </subcellularLocation>
</comment>
<sequence length="120" mass="13189">MTPLEIAAAAVRALDAKMAKDIKVLHTTERTILADYFVICTATSSTHVKTLTDECDKALSDLGEPPLRREGYRGGDWILLDFGSVIVHVFQKDAREFYNLEHLWGDAGEVDLSSLPGPTA</sequence>
<evidence type="ECO:0000256" key="1">
    <source>
        <dbReference type="ARBA" id="ARBA00010574"/>
    </source>
</evidence>
<comment type="caution">
    <text evidence="3">The sequence shown here is derived from an EMBL/GenBank/DDBJ whole genome shotgun (WGS) entry which is preliminary data.</text>
</comment>
<dbReference type="AlphaFoldDB" id="A0A9D1CTV1"/>
<comment type="similarity">
    <text evidence="1 2">Belongs to the Iojap/RsfS family.</text>
</comment>
<dbReference type="GO" id="GO:0005737">
    <property type="term" value="C:cytoplasm"/>
    <property type="evidence" value="ECO:0007669"/>
    <property type="project" value="UniProtKB-SubCell"/>
</dbReference>
<organism evidence="3 4">
    <name type="scientific">Candidatus Scatomorpha intestinavium</name>
    <dbReference type="NCBI Taxonomy" id="2840922"/>
    <lineage>
        <taxon>Bacteria</taxon>
        <taxon>Bacillati</taxon>
        <taxon>Bacillota</taxon>
        <taxon>Clostridia</taxon>
        <taxon>Eubacteriales</taxon>
        <taxon>Candidatus Scatomorpha</taxon>
    </lineage>
</organism>
<keyword evidence="2" id="KW-0963">Cytoplasm</keyword>
<dbReference type="InterPro" id="IPR004394">
    <property type="entry name" value="Iojap/RsfS/C7orf30"/>
</dbReference>
<comment type="function">
    <text evidence="2">Functions as a ribosomal silencing factor. Interacts with ribosomal protein uL14 (rplN), blocking formation of intersubunit bridge B8. Prevents association of the 30S and 50S ribosomal subunits and the formation of functional ribosomes, thus repressing translation.</text>
</comment>
<dbReference type="Gene3D" id="3.30.460.10">
    <property type="entry name" value="Beta Polymerase, domain 2"/>
    <property type="match status" value="1"/>
</dbReference>
<evidence type="ECO:0000256" key="2">
    <source>
        <dbReference type="HAMAP-Rule" id="MF_01477"/>
    </source>
</evidence>
<dbReference type="NCBIfam" id="TIGR00090">
    <property type="entry name" value="rsfS_iojap_ybeB"/>
    <property type="match status" value="1"/>
</dbReference>